<dbReference type="EC" id="3.1.1.-" evidence="4"/>
<organism evidence="5 6">
    <name type="scientific">Thermaerobacter composti</name>
    <dbReference type="NCBI Taxonomy" id="554949"/>
    <lineage>
        <taxon>Bacteria</taxon>
        <taxon>Bacillati</taxon>
        <taxon>Bacillota</taxon>
        <taxon>Clostridia</taxon>
        <taxon>Eubacteriales</taxon>
        <taxon>Clostridiales Family XVII. Incertae Sedis</taxon>
        <taxon>Thermaerobacter</taxon>
    </lineage>
</organism>
<sequence>MRAVIQRVARASVRTAGQAPRTIGRGVVVLLGVERGDGPADVEWMAEKIAHLRIFPGEGDAAGRHFERSVREVAGAVLLISQFTLLGDCRRGRRPSFTAAAPPAEAEPLYEAVAAALAARGLAVQTGWFGADMQVELVNDGPVTLWLDSRG</sequence>
<dbReference type="PANTHER" id="PTHR10472">
    <property type="entry name" value="D-TYROSYL-TRNA TYR DEACYLASE"/>
    <property type="match status" value="1"/>
</dbReference>
<dbReference type="EMBL" id="CP132508">
    <property type="protein sequence ID" value="WPD18015.1"/>
    <property type="molecule type" value="Genomic_DNA"/>
</dbReference>
<evidence type="ECO:0000256" key="1">
    <source>
        <dbReference type="ARBA" id="ARBA00009673"/>
    </source>
</evidence>
<comment type="function">
    <text evidence="4">An aminoacyl-tRNA editing enzyme that deacylates mischarged D-aminoacyl-tRNAs. Also deacylates mischarged glycyl-tRNA(Ala), protecting cells against glycine mischarging by AlaRS. Acts via tRNA-based rather than protein-based catalysis; rejects L-amino acids rather than detecting D-amino acids in the active site. By recycling D-aminoacyl-tRNA to D-amino acids and free tRNA molecules, this enzyme counteracts the toxicity associated with the formation of D-aminoacyl-tRNA entities in vivo and helps enforce protein L-homochirality.</text>
</comment>
<keyword evidence="6" id="KW-1185">Reference proteome</keyword>
<dbReference type="NCBIfam" id="TIGR00256">
    <property type="entry name" value="D-aminoacyl-tRNA deacylase"/>
    <property type="match status" value="1"/>
</dbReference>
<comment type="catalytic activity">
    <reaction evidence="4">
        <text>a D-aminoacyl-tRNA + H2O = a tRNA + a D-alpha-amino acid + H(+)</text>
        <dbReference type="Rhea" id="RHEA:13953"/>
        <dbReference type="Rhea" id="RHEA-COMP:10123"/>
        <dbReference type="Rhea" id="RHEA-COMP:10124"/>
        <dbReference type="ChEBI" id="CHEBI:15377"/>
        <dbReference type="ChEBI" id="CHEBI:15378"/>
        <dbReference type="ChEBI" id="CHEBI:59871"/>
        <dbReference type="ChEBI" id="CHEBI:78442"/>
        <dbReference type="ChEBI" id="CHEBI:79333"/>
        <dbReference type="EC" id="3.1.1.96"/>
    </reaction>
</comment>
<evidence type="ECO:0000256" key="3">
    <source>
        <dbReference type="ARBA" id="ARBA00022801"/>
    </source>
</evidence>
<dbReference type="RefSeq" id="WP_135225507.1">
    <property type="nucleotide sequence ID" value="NZ_CP132508.1"/>
</dbReference>
<comment type="domain">
    <text evidence="4">A Gly-cisPro motif from one monomer fits into the active site of the other monomer to allow specific chiral rejection of L-amino acids.</text>
</comment>
<keyword evidence="3 4" id="KW-0378">Hydrolase</keyword>
<dbReference type="InterPro" id="IPR003732">
    <property type="entry name" value="Daa-tRNA_deacyls_DTD"/>
</dbReference>
<dbReference type="SUPFAM" id="SSF69500">
    <property type="entry name" value="DTD-like"/>
    <property type="match status" value="1"/>
</dbReference>
<comment type="similarity">
    <text evidence="1 4">Belongs to the DTD family.</text>
</comment>
<keyword evidence="4" id="KW-0694">RNA-binding</keyword>
<evidence type="ECO:0000313" key="5">
    <source>
        <dbReference type="EMBL" id="WPD18015.1"/>
    </source>
</evidence>
<dbReference type="PANTHER" id="PTHR10472:SF5">
    <property type="entry name" value="D-AMINOACYL-TRNA DEACYLASE 1"/>
    <property type="match status" value="1"/>
</dbReference>
<dbReference type="GO" id="GO:0051499">
    <property type="term" value="F:D-aminoacyl-tRNA deacylase activity"/>
    <property type="evidence" value="ECO:0007669"/>
    <property type="project" value="UniProtKB-EC"/>
</dbReference>
<dbReference type="HAMAP" id="MF_00518">
    <property type="entry name" value="Deacylase_Dtd"/>
    <property type="match status" value="1"/>
</dbReference>
<comment type="subunit">
    <text evidence="4">Homodimer.</text>
</comment>
<protein>
    <recommendedName>
        <fullName evidence="4">D-aminoacyl-tRNA deacylase</fullName>
        <shortName evidence="4">DTD</shortName>
        <ecNumber evidence="4">3.1.1.96</ecNumber>
    </recommendedName>
    <alternativeName>
        <fullName evidence="4">Gly-tRNA(Ala) deacylase</fullName>
        <ecNumber evidence="4">3.1.1.-</ecNumber>
    </alternativeName>
</protein>
<name>A0ABZ0QKJ6_9FIRM</name>
<keyword evidence="2 4" id="KW-0820">tRNA-binding</keyword>
<dbReference type="EC" id="3.1.1.96" evidence="4"/>
<evidence type="ECO:0000256" key="4">
    <source>
        <dbReference type="HAMAP-Rule" id="MF_00518"/>
    </source>
</evidence>
<accession>A0ABZ0QKJ6</accession>
<feature type="short sequence motif" description="Gly-cisPro motif, important for rejection of L-amino acids" evidence="4">
    <location>
        <begin position="141"/>
        <end position="142"/>
    </location>
</feature>
<dbReference type="Gene3D" id="3.50.80.10">
    <property type="entry name" value="D-tyrosyl-tRNA(Tyr) deacylase"/>
    <property type="match status" value="1"/>
</dbReference>
<dbReference type="Proteomes" id="UP001304683">
    <property type="component" value="Chromosome"/>
</dbReference>
<keyword evidence="4" id="KW-0963">Cytoplasm</keyword>
<comment type="subcellular location">
    <subcellularLocation>
        <location evidence="4">Cytoplasm</location>
    </subcellularLocation>
</comment>
<proteinExistence type="inferred from homology"/>
<evidence type="ECO:0000256" key="2">
    <source>
        <dbReference type="ARBA" id="ARBA00022555"/>
    </source>
</evidence>
<comment type="catalytic activity">
    <reaction evidence="4">
        <text>glycyl-tRNA(Ala) + H2O = tRNA(Ala) + glycine + H(+)</text>
        <dbReference type="Rhea" id="RHEA:53744"/>
        <dbReference type="Rhea" id="RHEA-COMP:9657"/>
        <dbReference type="Rhea" id="RHEA-COMP:13640"/>
        <dbReference type="ChEBI" id="CHEBI:15377"/>
        <dbReference type="ChEBI" id="CHEBI:15378"/>
        <dbReference type="ChEBI" id="CHEBI:57305"/>
        <dbReference type="ChEBI" id="CHEBI:78442"/>
        <dbReference type="ChEBI" id="CHEBI:78522"/>
    </reaction>
</comment>
<reference evidence="5 6" key="1">
    <citation type="submission" date="2023-08" db="EMBL/GenBank/DDBJ databases">
        <title>Genome sequence of Thermaerobacter compostii strain Ins1, a spore-forming filamentous bacterium isolated from a deep geothermal reservoir.</title>
        <authorList>
            <person name="Bregnard D."/>
            <person name="Gonzalez D."/>
            <person name="Junier P."/>
        </authorList>
    </citation>
    <scope>NUCLEOTIDE SEQUENCE [LARGE SCALE GENOMIC DNA]</scope>
    <source>
        <strain evidence="5 6">Ins1</strain>
    </source>
</reference>
<dbReference type="InterPro" id="IPR023509">
    <property type="entry name" value="DTD-like_sf"/>
</dbReference>
<evidence type="ECO:0000313" key="6">
    <source>
        <dbReference type="Proteomes" id="UP001304683"/>
    </source>
</evidence>
<gene>
    <name evidence="4 5" type="primary">dtd</name>
    <name evidence="5" type="ORF">Q5761_06355</name>
</gene>
<dbReference type="Pfam" id="PF02580">
    <property type="entry name" value="Tyr_Deacylase"/>
    <property type="match status" value="1"/>
</dbReference>